<evidence type="ECO:0000256" key="1">
    <source>
        <dbReference type="ARBA" id="ARBA00004651"/>
    </source>
</evidence>
<evidence type="ECO:0000256" key="2">
    <source>
        <dbReference type="ARBA" id="ARBA00006683"/>
    </source>
</evidence>
<evidence type="ECO:0000256" key="4">
    <source>
        <dbReference type="ARBA" id="ARBA00022692"/>
    </source>
</evidence>
<feature type="domain" description="Polysaccharide chain length determinant N-terminal" evidence="9">
    <location>
        <begin position="31"/>
        <end position="112"/>
    </location>
</feature>
<dbReference type="EMBL" id="CP087164">
    <property type="protein sequence ID" value="UGS34999.1"/>
    <property type="molecule type" value="Genomic_DNA"/>
</dbReference>
<dbReference type="InterPro" id="IPR003856">
    <property type="entry name" value="LPS_length_determ_N"/>
</dbReference>
<sequence>MTLDDGSRGSRAWVATGGPAAPAGMHDEQGMDFARYLAAIRRGAWLIALIVIPLTGAVLALSLALPKTYKASATLVLDQPSDALVAPSADSETRTLATIRKLLMSRDVLVSAAERLPGETLDTLRDKVSVSVDSAANLITVTGSDEDPAGAAAIANRVAASFLDRRRAGDRRREAQARQELESALARAQDRRGATDEVRALRQRLSQLAVSQASAADELQLAQAALPPERPDSPRPLQNTIFAFFAALFLAVLAALARDFIAPRIRDERQLAALSGVSPLVVLPERRSRRRHRGQAHEALEALAASVKVQLHESQRVIMVTSVDPDEDRSEIAVGLGRALAGAGQATLVVSADLRHPGLHRELGVPQAPGLGDVLAAIDREGEASASRQVRAATRAGEPPARGEMRALPSGDPSARTTALLAGDGLGLVFGELERSEYRYIVVECPALLGPIDGQLVARWADAILVVCHVARLRPADAEELGDVLARLAAPVLGSVVVGGSRTRHSLPAWTPRREPASLRPG</sequence>
<keyword evidence="3" id="KW-1003">Cell membrane</keyword>
<name>A0A9E6XV80_9ACTN</name>
<evidence type="ECO:0000256" key="6">
    <source>
        <dbReference type="ARBA" id="ARBA00023136"/>
    </source>
</evidence>
<dbReference type="InterPro" id="IPR027417">
    <property type="entry name" value="P-loop_NTPase"/>
</dbReference>
<feature type="compositionally biased region" description="Basic and acidic residues" evidence="7">
    <location>
        <begin position="169"/>
        <end position="181"/>
    </location>
</feature>
<protein>
    <recommendedName>
        <fullName evidence="9">Polysaccharide chain length determinant N-terminal domain-containing protein</fullName>
    </recommendedName>
</protein>
<dbReference type="InterPro" id="IPR050445">
    <property type="entry name" value="Bact_polysacc_biosynth/exp"/>
</dbReference>
<feature type="region of interest" description="Disordered" evidence="7">
    <location>
        <begin position="503"/>
        <end position="522"/>
    </location>
</feature>
<keyword evidence="11" id="KW-1185">Reference proteome</keyword>
<evidence type="ECO:0000259" key="9">
    <source>
        <dbReference type="Pfam" id="PF02706"/>
    </source>
</evidence>
<organism evidence="10 11">
    <name type="scientific">Capillimicrobium parvum</name>
    <dbReference type="NCBI Taxonomy" id="2884022"/>
    <lineage>
        <taxon>Bacteria</taxon>
        <taxon>Bacillati</taxon>
        <taxon>Actinomycetota</taxon>
        <taxon>Thermoleophilia</taxon>
        <taxon>Solirubrobacterales</taxon>
        <taxon>Capillimicrobiaceae</taxon>
        <taxon>Capillimicrobium</taxon>
    </lineage>
</organism>
<dbReference type="AlphaFoldDB" id="A0A9E6XV80"/>
<feature type="region of interest" description="Disordered" evidence="7">
    <location>
        <begin position="385"/>
        <end position="414"/>
    </location>
</feature>
<evidence type="ECO:0000256" key="3">
    <source>
        <dbReference type="ARBA" id="ARBA00022475"/>
    </source>
</evidence>
<feature type="region of interest" description="Disordered" evidence="7">
    <location>
        <begin position="169"/>
        <end position="189"/>
    </location>
</feature>
<gene>
    <name evidence="10" type="ORF">DSM104329_01383</name>
</gene>
<evidence type="ECO:0000256" key="5">
    <source>
        <dbReference type="ARBA" id="ARBA00022989"/>
    </source>
</evidence>
<comment type="subcellular location">
    <subcellularLocation>
        <location evidence="1">Cell membrane</location>
        <topology evidence="1">Multi-pass membrane protein</topology>
    </subcellularLocation>
</comment>
<dbReference type="Proteomes" id="UP001162834">
    <property type="component" value="Chromosome"/>
</dbReference>
<evidence type="ECO:0000313" key="10">
    <source>
        <dbReference type="EMBL" id="UGS34999.1"/>
    </source>
</evidence>
<dbReference type="KEGG" id="sbae:DSM104329_01383"/>
<dbReference type="SUPFAM" id="SSF52540">
    <property type="entry name" value="P-loop containing nucleoside triphosphate hydrolases"/>
    <property type="match status" value="1"/>
</dbReference>
<reference evidence="10" key="1">
    <citation type="journal article" date="2022" name="Int. J. Syst. Evol. Microbiol.">
        <title>Pseudomonas aegrilactucae sp. nov. and Pseudomonas morbosilactucae sp. nov., pathogens causing bacterial rot of lettuce in Japan.</title>
        <authorList>
            <person name="Sawada H."/>
            <person name="Fujikawa T."/>
            <person name="Satou M."/>
        </authorList>
    </citation>
    <scope>NUCLEOTIDE SEQUENCE</scope>
    <source>
        <strain evidence="10">0166_1</strain>
    </source>
</reference>
<evidence type="ECO:0000313" key="11">
    <source>
        <dbReference type="Proteomes" id="UP001162834"/>
    </source>
</evidence>
<dbReference type="Gene3D" id="3.40.50.300">
    <property type="entry name" value="P-loop containing nucleotide triphosphate hydrolases"/>
    <property type="match status" value="1"/>
</dbReference>
<evidence type="ECO:0000256" key="7">
    <source>
        <dbReference type="SAM" id="MobiDB-lite"/>
    </source>
</evidence>
<keyword evidence="5 8" id="KW-1133">Transmembrane helix</keyword>
<dbReference type="RefSeq" id="WP_268738865.1">
    <property type="nucleotide sequence ID" value="NZ_CP087164.1"/>
</dbReference>
<dbReference type="PANTHER" id="PTHR32309:SF31">
    <property type="entry name" value="CAPSULAR EXOPOLYSACCHARIDE FAMILY"/>
    <property type="match status" value="1"/>
</dbReference>
<dbReference type="Pfam" id="PF02706">
    <property type="entry name" value="Wzz"/>
    <property type="match status" value="1"/>
</dbReference>
<feature type="transmembrane region" description="Helical" evidence="8">
    <location>
        <begin position="241"/>
        <end position="261"/>
    </location>
</feature>
<evidence type="ECO:0000256" key="8">
    <source>
        <dbReference type="SAM" id="Phobius"/>
    </source>
</evidence>
<proteinExistence type="inferred from homology"/>
<dbReference type="PANTHER" id="PTHR32309">
    <property type="entry name" value="TYROSINE-PROTEIN KINASE"/>
    <property type="match status" value="1"/>
</dbReference>
<comment type="similarity">
    <text evidence="2">Belongs to the CpsC/CapA family.</text>
</comment>
<keyword evidence="6 8" id="KW-0472">Membrane</keyword>
<accession>A0A9E6XV80</accession>
<keyword evidence="4 8" id="KW-0812">Transmembrane</keyword>
<feature type="transmembrane region" description="Helical" evidence="8">
    <location>
        <begin position="44"/>
        <end position="65"/>
    </location>
</feature>
<feature type="compositionally biased region" description="Basic and acidic residues" evidence="7">
    <location>
        <begin position="512"/>
        <end position="522"/>
    </location>
</feature>
<dbReference type="GO" id="GO:0005886">
    <property type="term" value="C:plasma membrane"/>
    <property type="evidence" value="ECO:0007669"/>
    <property type="project" value="UniProtKB-SubCell"/>
</dbReference>